<evidence type="ECO:0000256" key="1">
    <source>
        <dbReference type="SAM" id="SignalP"/>
    </source>
</evidence>
<dbReference type="OrthoDB" id="5076485at2759"/>
<reference evidence="2" key="1">
    <citation type="journal article" date="2021" name="Nat. Commun.">
        <title>Genetic determinants of endophytism in the Arabidopsis root mycobiome.</title>
        <authorList>
            <person name="Mesny F."/>
            <person name="Miyauchi S."/>
            <person name="Thiergart T."/>
            <person name="Pickel B."/>
            <person name="Atanasova L."/>
            <person name="Karlsson M."/>
            <person name="Huettel B."/>
            <person name="Barry K.W."/>
            <person name="Haridas S."/>
            <person name="Chen C."/>
            <person name="Bauer D."/>
            <person name="Andreopoulos W."/>
            <person name="Pangilinan J."/>
            <person name="LaButti K."/>
            <person name="Riley R."/>
            <person name="Lipzen A."/>
            <person name="Clum A."/>
            <person name="Drula E."/>
            <person name="Henrissat B."/>
            <person name="Kohler A."/>
            <person name="Grigoriev I.V."/>
            <person name="Martin F.M."/>
            <person name="Hacquard S."/>
        </authorList>
    </citation>
    <scope>NUCLEOTIDE SEQUENCE</scope>
    <source>
        <strain evidence="2">MPI-SDFR-AT-0073</strain>
    </source>
</reference>
<protein>
    <submittedName>
        <fullName evidence="2">Uncharacterized protein</fullName>
    </submittedName>
</protein>
<name>A0A9P8RKG8_9PEZI</name>
<feature type="chain" id="PRO_5040200148" evidence="1">
    <location>
        <begin position="21"/>
        <end position="363"/>
    </location>
</feature>
<sequence length="363" mass="38539">MHYHVSIVAVLSALVRLASAECCTVDDPIGPFRTCSPVVAAADTPFLVKAINYTRYHDDLGGGTFDPDERWDSVAVWLARQSNRVCPEDETFCVVSGPVCKLIDCFPLSQDASRATNNDGTLISDFVVSIPGGAGPNGAYYDLASSLFDRHDGSKDFTKSVWRTIPYASNASSLEYDNNWRGFNMTGTENLNGTNNDGFYPFEVADSHSWPSFDLLEVPCSAYACARRCVHEAWSGTSVDVHTAKACIDNCEGVDDVVNYCPDVGGEPLTIDPKVLGLSSEKALEAYLPDGCVMYEGAAFPEAHASYVASTASASSAAAARTSTSTTAHATASSGAISGRREAAKVGAVLAVMPIVVKVIIAV</sequence>
<dbReference type="RefSeq" id="XP_045951330.1">
    <property type="nucleotide sequence ID" value="XM_046104331.1"/>
</dbReference>
<gene>
    <name evidence="2" type="ORF">BKA67DRAFT_587609</name>
</gene>
<feature type="signal peptide" evidence="1">
    <location>
        <begin position="1"/>
        <end position="20"/>
    </location>
</feature>
<dbReference type="GeneID" id="70133222"/>
<keyword evidence="3" id="KW-1185">Reference proteome</keyword>
<proteinExistence type="predicted"/>
<dbReference type="Proteomes" id="UP000758603">
    <property type="component" value="Unassembled WGS sequence"/>
</dbReference>
<evidence type="ECO:0000313" key="2">
    <source>
        <dbReference type="EMBL" id="KAH6643400.1"/>
    </source>
</evidence>
<evidence type="ECO:0000313" key="3">
    <source>
        <dbReference type="Proteomes" id="UP000758603"/>
    </source>
</evidence>
<dbReference type="AlphaFoldDB" id="A0A9P8RKG8"/>
<organism evidence="2 3">
    <name type="scientific">Truncatella angustata</name>
    <dbReference type="NCBI Taxonomy" id="152316"/>
    <lineage>
        <taxon>Eukaryota</taxon>
        <taxon>Fungi</taxon>
        <taxon>Dikarya</taxon>
        <taxon>Ascomycota</taxon>
        <taxon>Pezizomycotina</taxon>
        <taxon>Sordariomycetes</taxon>
        <taxon>Xylariomycetidae</taxon>
        <taxon>Amphisphaeriales</taxon>
        <taxon>Sporocadaceae</taxon>
        <taxon>Truncatella</taxon>
    </lineage>
</organism>
<accession>A0A9P8RKG8</accession>
<comment type="caution">
    <text evidence="2">The sequence shown here is derived from an EMBL/GenBank/DDBJ whole genome shotgun (WGS) entry which is preliminary data.</text>
</comment>
<dbReference type="EMBL" id="JAGPXC010000013">
    <property type="protein sequence ID" value="KAH6643400.1"/>
    <property type="molecule type" value="Genomic_DNA"/>
</dbReference>
<keyword evidence="1" id="KW-0732">Signal</keyword>